<organism evidence="1 2">
    <name type="scientific">Roridomyces roridus</name>
    <dbReference type="NCBI Taxonomy" id="1738132"/>
    <lineage>
        <taxon>Eukaryota</taxon>
        <taxon>Fungi</taxon>
        <taxon>Dikarya</taxon>
        <taxon>Basidiomycota</taxon>
        <taxon>Agaricomycotina</taxon>
        <taxon>Agaricomycetes</taxon>
        <taxon>Agaricomycetidae</taxon>
        <taxon>Agaricales</taxon>
        <taxon>Marasmiineae</taxon>
        <taxon>Mycenaceae</taxon>
        <taxon>Roridomyces</taxon>
    </lineage>
</organism>
<keyword evidence="2" id="KW-1185">Reference proteome</keyword>
<dbReference type="EMBL" id="JARKIF010000013">
    <property type="protein sequence ID" value="KAJ7624576.1"/>
    <property type="molecule type" value="Genomic_DNA"/>
</dbReference>
<protein>
    <submittedName>
        <fullName evidence="1">Uncharacterized protein</fullName>
    </submittedName>
</protein>
<accession>A0AAD7FHG9</accession>
<evidence type="ECO:0000313" key="2">
    <source>
        <dbReference type="Proteomes" id="UP001221142"/>
    </source>
</evidence>
<dbReference type="AlphaFoldDB" id="A0AAD7FHG9"/>
<evidence type="ECO:0000313" key="1">
    <source>
        <dbReference type="EMBL" id="KAJ7624576.1"/>
    </source>
</evidence>
<gene>
    <name evidence="1" type="ORF">FB45DRAFT_869486</name>
</gene>
<dbReference type="Proteomes" id="UP001221142">
    <property type="component" value="Unassembled WGS sequence"/>
</dbReference>
<proteinExistence type="predicted"/>
<sequence length="301" mass="33321">MPIPQELVDLIIGDLAGDDSSLRSWSLAARSFVRPSQILLFERFDILASAVDNGDGLLLKILTQSPHWGLSSSTCTSLPSSMPTPHSFWESIHDESWDRAIVGVASSQVSWSRAGRFRASHAHWDTMGRQLRAAFTDALVSLESIHIGGLRIHSPKALLSIFSLLRVSGKRGDPLGACFANPQIDLSRLATLSIATHLRDWKDVTRISSLTSLESIEDIATNGGCCVLKGFDPEISFKSNRRTIRIRGPDIHDAMLEMFQCPPESLLESIIFEGDLTCDWSLDPLFNDTIQSPLCDEYVWD</sequence>
<comment type="caution">
    <text evidence="1">The sequence shown here is derived from an EMBL/GenBank/DDBJ whole genome shotgun (WGS) entry which is preliminary data.</text>
</comment>
<reference evidence="1" key="1">
    <citation type="submission" date="2023-03" db="EMBL/GenBank/DDBJ databases">
        <title>Massive genome expansion in bonnet fungi (Mycena s.s.) driven by repeated elements and novel gene families across ecological guilds.</title>
        <authorList>
            <consortium name="Lawrence Berkeley National Laboratory"/>
            <person name="Harder C.B."/>
            <person name="Miyauchi S."/>
            <person name="Viragh M."/>
            <person name="Kuo A."/>
            <person name="Thoen E."/>
            <person name="Andreopoulos B."/>
            <person name="Lu D."/>
            <person name="Skrede I."/>
            <person name="Drula E."/>
            <person name="Henrissat B."/>
            <person name="Morin E."/>
            <person name="Kohler A."/>
            <person name="Barry K."/>
            <person name="LaButti K."/>
            <person name="Morin E."/>
            <person name="Salamov A."/>
            <person name="Lipzen A."/>
            <person name="Mereny Z."/>
            <person name="Hegedus B."/>
            <person name="Baldrian P."/>
            <person name="Stursova M."/>
            <person name="Weitz H."/>
            <person name="Taylor A."/>
            <person name="Grigoriev I.V."/>
            <person name="Nagy L.G."/>
            <person name="Martin F."/>
            <person name="Kauserud H."/>
        </authorList>
    </citation>
    <scope>NUCLEOTIDE SEQUENCE</scope>
    <source>
        <strain evidence="1">9284</strain>
    </source>
</reference>
<name>A0AAD7FHG9_9AGAR</name>